<dbReference type="Pfam" id="PF00359">
    <property type="entry name" value="PTS_EIIA_2"/>
    <property type="match status" value="1"/>
</dbReference>
<proteinExistence type="predicted"/>
<dbReference type="RefSeq" id="WP_011792313.1">
    <property type="nucleotide sequence ID" value="NC_008751.1"/>
</dbReference>
<dbReference type="InterPro" id="IPR016152">
    <property type="entry name" value="PTrfase/Anion_transptr"/>
</dbReference>
<evidence type="ECO:0000259" key="1">
    <source>
        <dbReference type="PROSITE" id="PS51094"/>
    </source>
</evidence>
<evidence type="ECO:0000313" key="3">
    <source>
        <dbReference type="Proteomes" id="UP000009173"/>
    </source>
</evidence>
<dbReference type="PROSITE" id="PS51094">
    <property type="entry name" value="PTS_EIIA_TYPE_2"/>
    <property type="match status" value="1"/>
</dbReference>
<reference evidence="3" key="1">
    <citation type="journal article" date="2009" name="Environ. Microbiol.">
        <title>Contribution of mobile genetic elements to Desulfovibrio vulgaris genome plasticity.</title>
        <authorList>
            <person name="Walker C.B."/>
            <person name="Stolyar S."/>
            <person name="Chivian D."/>
            <person name="Pinel N."/>
            <person name="Gabster J.A."/>
            <person name="Dehal P.S."/>
            <person name="He Z."/>
            <person name="Yang Z.K."/>
            <person name="Yen H.C."/>
            <person name="Zhou J."/>
            <person name="Wall J.D."/>
            <person name="Hazen T.C."/>
            <person name="Arkin A.P."/>
            <person name="Stahl D.A."/>
        </authorList>
    </citation>
    <scope>NUCLEOTIDE SEQUENCE [LARGE SCALE GENOMIC DNA]</scope>
    <source>
        <strain evidence="3">DP4</strain>
    </source>
</reference>
<accession>A0A0H3A8F7</accession>
<protein>
    <submittedName>
        <fullName evidence="2">PTS IIA-like nitrogen-regulatory protein PtsN</fullName>
    </submittedName>
</protein>
<dbReference type="KEGG" id="dvl:Dvul_1503"/>
<evidence type="ECO:0000313" key="2">
    <source>
        <dbReference type="EMBL" id="ABM28520.1"/>
    </source>
</evidence>
<gene>
    <name evidence="2" type="ordered locus">Dvul_1503</name>
</gene>
<feature type="domain" description="PTS EIIA type-2" evidence="1">
    <location>
        <begin position="5"/>
        <end position="149"/>
    </location>
</feature>
<dbReference type="PANTHER" id="PTHR47738:SF1">
    <property type="entry name" value="NITROGEN REGULATORY PROTEIN"/>
    <property type="match status" value="1"/>
</dbReference>
<dbReference type="SUPFAM" id="SSF55804">
    <property type="entry name" value="Phoshotransferase/anion transport protein"/>
    <property type="match status" value="1"/>
</dbReference>
<dbReference type="EMBL" id="CP000527">
    <property type="protein sequence ID" value="ABM28520.1"/>
    <property type="molecule type" value="Genomic_DNA"/>
</dbReference>
<dbReference type="AlphaFoldDB" id="A0A0H3A8F7"/>
<dbReference type="InterPro" id="IPR002178">
    <property type="entry name" value="PTS_EIIA_type-2_dom"/>
</dbReference>
<name>A0A0H3A8F7_NITV4</name>
<dbReference type="PROSITE" id="PS00372">
    <property type="entry name" value="PTS_EIIA_TYPE_2_HIS"/>
    <property type="match status" value="1"/>
</dbReference>
<sequence>MRLDEYLSKDLIIHEISASTKEEVLAELVNAVCRAHPEVDGRAALKVLHEREQLGTTGIGDGIAIPHGKLSDLGRIVLSVGRSSAGFGFDALDGKPVHIVFLVLAPEHVAGMHLRVLAHISRLLKDVAFRRALIEAPDANAMWELLSKA</sequence>
<organism evidence="2 3">
    <name type="scientific">Nitratidesulfovibrio vulgaris (strain DP4)</name>
    <name type="common">Desulfovibrio vulgaris</name>
    <dbReference type="NCBI Taxonomy" id="391774"/>
    <lineage>
        <taxon>Bacteria</taxon>
        <taxon>Pseudomonadati</taxon>
        <taxon>Thermodesulfobacteriota</taxon>
        <taxon>Desulfovibrionia</taxon>
        <taxon>Desulfovibrionales</taxon>
        <taxon>Desulfovibrionaceae</taxon>
        <taxon>Nitratidesulfovibrio</taxon>
    </lineage>
</organism>
<dbReference type="InterPro" id="IPR051541">
    <property type="entry name" value="PTS_SugarTrans_NitroReg"/>
</dbReference>
<dbReference type="Gene3D" id="3.40.930.10">
    <property type="entry name" value="Mannitol-specific EII, Chain A"/>
    <property type="match status" value="1"/>
</dbReference>
<dbReference type="GO" id="GO:0030295">
    <property type="term" value="F:protein kinase activator activity"/>
    <property type="evidence" value="ECO:0007669"/>
    <property type="project" value="TreeGrafter"/>
</dbReference>
<dbReference type="PANTHER" id="PTHR47738">
    <property type="entry name" value="PTS SYSTEM FRUCTOSE-LIKE EIIA COMPONENT-RELATED"/>
    <property type="match status" value="1"/>
</dbReference>
<dbReference type="CDD" id="cd00211">
    <property type="entry name" value="PTS_IIA_fru"/>
    <property type="match status" value="1"/>
</dbReference>
<dbReference type="HOGENOM" id="CLU_072531_5_2_7"/>
<dbReference type="Proteomes" id="UP000009173">
    <property type="component" value="Chromosome"/>
</dbReference>